<dbReference type="Proteomes" id="UP000274346">
    <property type="component" value="Chromosome"/>
</dbReference>
<accession>A0A3P8M3K0</accession>
<comment type="similarity">
    <text evidence="1">Belongs to the LysR transcriptional regulatory family.</text>
</comment>
<dbReference type="Gene3D" id="3.40.190.290">
    <property type="match status" value="1"/>
</dbReference>
<sequence>MAGCGIAMLPELEAQRALSSGALQPILPGWMPKPLSVFGLYLSRDYQPSALPLFLDDIQQRLAQPANG</sequence>
<gene>
    <name evidence="2" type="ORF">NCTC13098_03782</name>
</gene>
<evidence type="ECO:0000256" key="1">
    <source>
        <dbReference type="ARBA" id="ARBA00009437"/>
    </source>
</evidence>
<dbReference type="AlphaFoldDB" id="A0A3P8M3K0"/>
<dbReference type="PANTHER" id="PTHR30537:SF5">
    <property type="entry name" value="HTH-TYPE TRANSCRIPTIONAL ACTIVATOR TTDR-RELATED"/>
    <property type="match status" value="1"/>
</dbReference>
<dbReference type="EMBL" id="LR131271">
    <property type="protein sequence ID" value="VDR27413.1"/>
    <property type="molecule type" value="Genomic_DNA"/>
</dbReference>
<reference evidence="2 3" key="1">
    <citation type="submission" date="2018-12" db="EMBL/GenBank/DDBJ databases">
        <authorList>
            <consortium name="Pathogen Informatics"/>
        </authorList>
    </citation>
    <scope>NUCLEOTIDE SEQUENCE [LARGE SCALE GENOMIC DNA]</scope>
    <source>
        <strain evidence="2 3">NCTC13098</strain>
    </source>
</reference>
<dbReference type="KEGG" id="rtg:NCTC13098_03782"/>
<organism evidence="2 3">
    <name type="scientific">Raoultella terrigena</name>
    <name type="common">Klebsiella terrigena</name>
    <dbReference type="NCBI Taxonomy" id="577"/>
    <lineage>
        <taxon>Bacteria</taxon>
        <taxon>Pseudomonadati</taxon>
        <taxon>Pseudomonadota</taxon>
        <taxon>Gammaproteobacteria</taxon>
        <taxon>Enterobacterales</taxon>
        <taxon>Enterobacteriaceae</taxon>
        <taxon>Klebsiella/Raoultella group</taxon>
        <taxon>Raoultella</taxon>
    </lineage>
</organism>
<dbReference type="PANTHER" id="PTHR30537">
    <property type="entry name" value="HTH-TYPE TRANSCRIPTIONAL REGULATOR"/>
    <property type="match status" value="1"/>
</dbReference>
<proteinExistence type="inferred from homology"/>
<evidence type="ECO:0000313" key="2">
    <source>
        <dbReference type="EMBL" id="VDR27413.1"/>
    </source>
</evidence>
<protein>
    <submittedName>
        <fullName evidence="2">LysR substrate binding domain</fullName>
    </submittedName>
</protein>
<dbReference type="SUPFAM" id="SSF53850">
    <property type="entry name" value="Periplasmic binding protein-like II"/>
    <property type="match status" value="1"/>
</dbReference>
<evidence type="ECO:0000313" key="3">
    <source>
        <dbReference type="Proteomes" id="UP000274346"/>
    </source>
</evidence>
<name>A0A3P8M3K0_RAOTE</name>
<dbReference type="InterPro" id="IPR058163">
    <property type="entry name" value="LysR-type_TF_proteobact-type"/>
</dbReference>